<feature type="transmembrane region" description="Helical" evidence="8">
    <location>
        <begin position="346"/>
        <end position="365"/>
    </location>
</feature>
<dbReference type="SUPFAM" id="SSF90123">
    <property type="entry name" value="ABC transporter transmembrane region"/>
    <property type="match status" value="1"/>
</dbReference>
<dbReference type="GO" id="GO:0090374">
    <property type="term" value="P:oligopeptide export from mitochondrion"/>
    <property type="evidence" value="ECO:0007669"/>
    <property type="project" value="TreeGrafter"/>
</dbReference>
<keyword evidence="4" id="KW-0547">Nucleotide-binding</keyword>
<feature type="transmembrane region" description="Helical" evidence="8">
    <location>
        <begin position="236"/>
        <end position="257"/>
    </location>
</feature>
<sequence>MKLTFFKLKFDDGINIHIWRALKNRMFLTFFMIVLIALTAILAAINIKIVQYITALLVSKSIIGAANNRESLYDLLSSFNIDPKQIDMILDQYGSPDFIQKIINKLFYDFVNYDGKTLFITLFGFKLNVYDFLVIMVTNILIIVFISYIIYLISGVISRSYETKLKNELINYYIDQDLQYFNENKTGELISTLVKDTSILGQYIKEAPVSLVRTGLVILISSIIMFIVDWKLTLCVFGLLTVCMFGVFLFSILSVSATKKISKLTKDYENDMSEKIYSIRLIKSSGTFDQEKNDFEKVAKQVDKKNKLKLLLSEIPAGLIIGGVGSFSMASVMFGVILYYENSQTLISIITTFTTGVIVMTMPLLDLRFVLSQVPAAKYGAKNLYNLFNYKIKIDKHKKTIFDQKVKTIKFDNVDFSYNNDDKMVFKNINITFEKGKSYAFVGPTGSGKSTIAKLFLRFYDTTNGNIIINDAFNLKDINLKSWLDKIGYVDQEPQILSGTIFDNIKYGIENVEPEQVYEAAKKALLHDLIMSWEDQYDTVLFERGAQLSGGQKQRLVIARLILKNPEILILDEATSALDTKVEKEIQSELEKLMVGRTTISIAHRLSTIKNFDKIFVMEANKGIVQIGNYEKLIKEDGIFKVLYELST</sequence>
<evidence type="ECO:0000259" key="10">
    <source>
        <dbReference type="PROSITE" id="PS50929"/>
    </source>
</evidence>
<evidence type="ECO:0000313" key="12">
    <source>
        <dbReference type="Proteomes" id="UP000424468"/>
    </source>
</evidence>
<feature type="domain" description="ABC transmembrane type-1" evidence="10">
    <location>
        <begin position="92"/>
        <end position="376"/>
    </location>
</feature>
<dbReference type="SUPFAM" id="SSF52540">
    <property type="entry name" value="P-loop containing nucleoside triphosphate hydrolases"/>
    <property type="match status" value="1"/>
</dbReference>
<accession>A0A6I6C7T3</accession>
<dbReference type="GO" id="GO:0005524">
    <property type="term" value="F:ATP binding"/>
    <property type="evidence" value="ECO:0007669"/>
    <property type="project" value="UniProtKB-KW"/>
</dbReference>
<dbReference type="AlphaFoldDB" id="A0A6I6C7T3"/>
<dbReference type="InterPro" id="IPR003439">
    <property type="entry name" value="ABC_transporter-like_ATP-bd"/>
</dbReference>
<feature type="domain" description="ABC transporter" evidence="9">
    <location>
        <begin position="409"/>
        <end position="646"/>
    </location>
</feature>
<gene>
    <name evidence="11" type="ORF">STABA_v1c04730</name>
</gene>
<comment type="subcellular location">
    <subcellularLocation>
        <location evidence="1">Cell membrane</location>
        <topology evidence="1">Multi-pass membrane protein</topology>
    </subcellularLocation>
</comment>
<evidence type="ECO:0000256" key="6">
    <source>
        <dbReference type="ARBA" id="ARBA00022989"/>
    </source>
</evidence>
<dbReference type="InterPro" id="IPR036640">
    <property type="entry name" value="ABC1_TM_sf"/>
</dbReference>
<evidence type="ECO:0000256" key="2">
    <source>
        <dbReference type="ARBA" id="ARBA00005417"/>
    </source>
</evidence>
<feature type="transmembrane region" description="Helical" evidence="8">
    <location>
        <begin position="132"/>
        <end position="157"/>
    </location>
</feature>
<feature type="transmembrane region" description="Helical" evidence="8">
    <location>
        <begin position="27"/>
        <end position="47"/>
    </location>
</feature>
<evidence type="ECO:0000313" key="11">
    <source>
        <dbReference type="EMBL" id="QGS51836.1"/>
    </source>
</evidence>
<dbReference type="PANTHER" id="PTHR43394:SF15">
    <property type="entry name" value="ALPHA-FACTOR-TRANSPORTING ATPASE"/>
    <property type="match status" value="1"/>
</dbReference>
<proteinExistence type="inferred from homology"/>
<evidence type="ECO:0000256" key="4">
    <source>
        <dbReference type="ARBA" id="ARBA00022741"/>
    </source>
</evidence>
<dbReference type="InterPro" id="IPR003593">
    <property type="entry name" value="AAA+_ATPase"/>
</dbReference>
<keyword evidence="12" id="KW-1185">Reference proteome</keyword>
<keyword evidence="3 8" id="KW-0812">Transmembrane</keyword>
<evidence type="ECO:0000256" key="8">
    <source>
        <dbReference type="SAM" id="Phobius"/>
    </source>
</evidence>
<protein>
    <submittedName>
        <fullName evidence="11">ATP-binding cassette</fullName>
    </submittedName>
</protein>
<evidence type="ECO:0000256" key="5">
    <source>
        <dbReference type="ARBA" id="ARBA00022840"/>
    </source>
</evidence>
<evidence type="ECO:0000256" key="7">
    <source>
        <dbReference type="ARBA" id="ARBA00023136"/>
    </source>
</evidence>
<keyword evidence="7 8" id="KW-0472">Membrane</keyword>
<reference evidence="11 12" key="1">
    <citation type="submission" date="2019-11" db="EMBL/GenBank/DDBJ databases">
        <title>Complete genome sequence of Spiroplasma tabanidicola TAUS-1 (DSM 22603).</title>
        <authorList>
            <person name="Huang C.-T."/>
            <person name="Lin Y.-C."/>
            <person name="Kuo C.-H."/>
        </authorList>
    </citation>
    <scope>NUCLEOTIDE SEQUENCE [LARGE SCALE GENOMIC DNA]</scope>
    <source>
        <strain evidence="11 12">TAUS-1</strain>
    </source>
</reference>
<dbReference type="InterPro" id="IPR017871">
    <property type="entry name" value="ABC_transporter-like_CS"/>
</dbReference>
<dbReference type="GO" id="GO:0016887">
    <property type="term" value="F:ATP hydrolysis activity"/>
    <property type="evidence" value="ECO:0007669"/>
    <property type="project" value="InterPro"/>
</dbReference>
<dbReference type="FunFam" id="3.40.50.300:FF:000218">
    <property type="entry name" value="Multidrug ABC transporter ATP-binding protein"/>
    <property type="match status" value="1"/>
</dbReference>
<comment type="similarity">
    <text evidence="2">Belongs to the ABC transporter superfamily.</text>
</comment>
<dbReference type="Proteomes" id="UP000424468">
    <property type="component" value="Chromosome"/>
</dbReference>
<dbReference type="RefSeq" id="WP_156006198.1">
    <property type="nucleotide sequence ID" value="NZ_CP046276.1"/>
</dbReference>
<dbReference type="InterPro" id="IPR039421">
    <property type="entry name" value="Type_1_exporter"/>
</dbReference>
<feature type="transmembrane region" description="Helical" evidence="8">
    <location>
        <begin position="211"/>
        <end position="230"/>
    </location>
</feature>
<dbReference type="OrthoDB" id="9763744at2"/>
<dbReference type="Gene3D" id="3.40.50.300">
    <property type="entry name" value="P-loop containing nucleotide triphosphate hydrolases"/>
    <property type="match status" value="1"/>
</dbReference>
<dbReference type="PANTHER" id="PTHR43394">
    <property type="entry name" value="ATP-DEPENDENT PERMEASE MDL1, MITOCHONDRIAL"/>
    <property type="match status" value="1"/>
</dbReference>
<dbReference type="PROSITE" id="PS50929">
    <property type="entry name" value="ABC_TM1F"/>
    <property type="match status" value="1"/>
</dbReference>
<keyword evidence="5 11" id="KW-0067">ATP-binding</keyword>
<dbReference type="PROSITE" id="PS00211">
    <property type="entry name" value="ABC_TRANSPORTER_1"/>
    <property type="match status" value="1"/>
</dbReference>
<evidence type="ECO:0000256" key="1">
    <source>
        <dbReference type="ARBA" id="ARBA00004651"/>
    </source>
</evidence>
<dbReference type="Pfam" id="PF00005">
    <property type="entry name" value="ABC_tran"/>
    <property type="match status" value="1"/>
</dbReference>
<dbReference type="Pfam" id="PF00664">
    <property type="entry name" value="ABC_membrane"/>
    <property type="match status" value="1"/>
</dbReference>
<dbReference type="InterPro" id="IPR027417">
    <property type="entry name" value="P-loop_NTPase"/>
</dbReference>
<evidence type="ECO:0000256" key="3">
    <source>
        <dbReference type="ARBA" id="ARBA00022692"/>
    </source>
</evidence>
<keyword evidence="6 8" id="KW-1133">Transmembrane helix</keyword>
<dbReference type="InterPro" id="IPR011527">
    <property type="entry name" value="ABC1_TM_dom"/>
</dbReference>
<evidence type="ECO:0000259" key="9">
    <source>
        <dbReference type="PROSITE" id="PS50893"/>
    </source>
</evidence>
<dbReference type="SMART" id="SM00382">
    <property type="entry name" value="AAA"/>
    <property type="match status" value="1"/>
</dbReference>
<name>A0A6I6C7T3_9MOLU</name>
<dbReference type="PROSITE" id="PS50893">
    <property type="entry name" value="ABC_TRANSPORTER_2"/>
    <property type="match status" value="1"/>
</dbReference>
<organism evidence="11 12">
    <name type="scientific">Spiroplasma tabanidicola</name>
    <dbReference type="NCBI Taxonomy" id="324079"/>
    <lineage>
        <taxon>Bacteria</taxon>
        <taxon>Bacillati</taxon>
        <taxon>Mycoplasmatota</taxon>
        <taxon>Mollicutes</taxon>
        <taxon>Entomoplasmatales</taxon>
        <taxon>Spiroplasmataceae</taxon>
        <taxon>Spiroplasma</taxon>
    </lineage>
</organism>
<dbReference type="KEGG" id="stab:STABA_v1c04730"/>
<dbReference type="GO" id="GO:0005886">
    <property type="term" value="C:plasma membrane"/>
    <property type="evidence" value="ECO:0007669"/>
    <property type="project" value="UniProtKB-SubCell"/>
</dbReference>
<dbReference type="GO" id="GO:0015421">
    <property type="term" value="F:ABC-type oligopeptide transporter activity"/>
    <property type="evidence" value="ECO:0007669"/>
    <property type="project" value="TreeGrafter"/>
</dbReference>
<dbReference type="EMBL" id="CP046276">
    <property type="protein sequence ID" value="QGS51836.1"/>
    <property type="molecule type" value="Genomic_DNA"/>
</dbReference>
<dbReference type="Gene3D" id="1.20.1560.10">
    <property type="entry name" value="ABC transporter type 1, transmembrane domain"/>
    <property type="match status" value="1"/>
</dbReference>
<feature type="transmembrane region" description="Helical" evidence="8">
    <location>
        <begin position="315"/>
        <end position="340"/>
    </location>
</feature>